<proteinExistence type="predicted"/>
<name>A0A371JY84_9GAMM</name>
<keyword evidence="4" id="KW-1185">Reference proteome</keyword>
<feature type="signal peptide" evidence="2">
    <location>
        <begin position="1"/>
        <end position="22"/>
    </location>
</feature>
<keyword evidence="2" id="KW-0732">Signal</keyword>
<dbReference type="AlphaFoldDB" id="A0A371JY84"/>
<evidence type="ECO:0000313" key="3">
    <source>
        <dbReference type="EMBL" id="RDZ26582.1"/>
    </source>
</evidence>
<feature type="chain" id="PRO_5016868771" description="Adhesin" evidence="2">
    <location>
        <begin position="23"/>
        <end position="214"/>
    </location>
</feature>
<dbReference type="OrthoDB" id="7008646at2"/>
<dbReference type="RefSeq" id="WP_115860754.1">
    <property type="nucleotide sequence ID" value="NZ_QTSU01000003.1"/>
</dbReference>
<evidence type="ECO:0000256" key="1">
    <source>
        <dbReference type="SAM" id="MobiDB-lite"/>
    </source>
</evidence>
<feature type="region of interest" description="Disordered" evidence="1">
    <location>
        <begin position="23"/>
        <end position="47"/>
    </location>
</feature>
<evidence type="ECO:0000313" key="4">
    <source>
        <dbReference type="Proteomes" id="UP000264492"/>
    </source>
</evidence>
<protein>
    <recommendedName>
        <fullName evidence="5">Adhesin</fullName>
    </recommendedName>
</protein>
<reference evidence="3 4" key="1">
    <citation type="submission" date="2018-08" db="EMBL/GenBank/DDBJ databases">
        <title>Lysobacter sp. zong2l5, whole genome shotgun sequence.</title>
        <authorList>
            <person name="Zhang X."/>
            <person name="Feng G."/>
            <person name="Zhu H."/>
        </authorList>
    </citation>
    <scope>NUCLEOTIDE SEQUENCE [LARGE SCALE GENOMIC DNA]</scope>
    <source>
        <strain evidence="4">zong2l5</strain>
    </source>
</reference>
<comment type="caution">
    <text evidence="3">The sequence shown here is derived from an EMBL/GenBank/DDBJ whole genome shotgun (WGS) entry which is preliminary data.</text>
</comment>
<gene>
    <name evidence="3" type="ORF">DX914_16485</name>
</gene>
<evidence type="ECO:0008006" key="5">
    <source>
        <dbReference type="Google" id="ProtNLM"/>
    </source>
</evidence>
<sequence>MNIRLRAAALLLTIAAAVPAHAQEAESVPPPPPSLDQARAADRAAQGAVGRTAVNQAAGRGNAQVNLAVIALSAQGPGLADARSRQSAGAGERQRDAVARIEGQAFSASNGLLSLNQAAGSGNTQANVFVLGNGGALPLAVFDGGKAALDDDALASVAGTQPLDGPAAAPRLRQALIADDALRGGQGVVQVNQTAGVGNATTNAIVLRLPGGTP</sequence>
<evidence type="ECO:0000256" key="2">
    <source>
        <dbReference type="SAM" id="SignalP"/>
    </source>
</evidence>
<dbReference type="EMBL" id="QTSU01000003">
    <property type="protein sequence ID" value="RDZ26582.1"/>
    <property type="molecule type" value="Genomic_DNA"/>
</dbReference>
<dbReference type="Proteomes" id="UP000264492">
    <property type="component" value="Unassembled WGS sequence"/>
</dbReference>
<organism evidence="3 4">
    <name type="scientific">Lysobacter silvisoli</name>
    <dbReference type="NCBI Taxonomy" id="2293254"/>
    <lineage>
        <taxon>Bacteria</taxon>
        <taxon>Pseudomonadati</taxon>
        <taxon>Pseudomonadota</taxon>
        <taxon>Gammaproteobacteria</taxon>
        <taxon>Lysobacterales</taxon>
        <taxon>Lysobacteraceae</taxon>
        <taxon>Lysobacter</taxon>
    </lineage>
</organism>
<accession>A0A371JY84</accession>